<organism evidence="2 3">
    <name type="scientific">Phytohabitans rumicis</name>
    <dbReference type="NCBI Taxonomy" id="1076125"/>
    <lineage>
        <taxon>Bacteria</taxon>
        <taxon>Bacillati</taxon>
        <taxon>Actinomycetota</taxon>
        <taxon>Actinomycetes</taxon>
        <taxon>Micromonosporales</taxon>
        <taxon>Micromonosporaceae</taxon>
    </lineage>
</organism>
<feature type="transmembrane region" description="Helical" evidence="1">
    <location>
        <begin position="6"/>
        <end position="25"/>
    </location>
</feature>
<dbReference type="AlphaFoldDB" id="A0A6V8L3S8"/>
<feature type="transmembrane region" description="Helical" evidence="1">
    <location>
        <begin position="93"/>
        <end position="112"/>
    </location>
</feature>
<keyword evidence="1" id="KW-0472">Membrane</keyword>
<name>A0A6V8L3S8_9ACTN</name>
<dbReference type="EMBL" id="BLPG01000001">
    <property type="protein sequence ID" value="GFJ89461.1"/>
    <property type="molecule type" value="Genomic_DNA"/>
</dbReference>
<gene>
    <name evidence="2" type="ORF">Prum_031030</name>
</gene>
<sequence>MNDTLGAIVIVASLVLAAWCLVAAVRNRPPDLSHLVGAGIVELAAVVLTVAAIVTMIGGERPGEVGTFVGYLLTFLGMLPVAAVLARMEPTRWGSVILTVAALVMPVLVVRLQQIWEATGA</sequence>
<evidence type="ECO:0008006" key="4">
    <source>
        <dbReference type="Google" id="ProtNLM"/>
    </source>
</evidence>
<keyword evidence="3" id="KW-1185">Reference proteome</keyword>
<feature type="transmembrane region" description="Helical" evidence="1">
    <location>
        <begin position="68"/>
        <end position="86"/>
    </location>
</feature>
<dbReference type="Proteomes" id="UP000482960">
    <property type="component" value="Unassembled WGS sequence"/>
</dbReference>
<reference evidence="2 3" key="2">
    <citation type="submission" date="2020-03" db="EMBL/GenBank/DDBJ databases">
        <authorList>
            <person name="Ichikawa N."/>
            <person name="Kimura A."/>
            <person name="Kitahashi Y."/>
            <person name="Uohara A."/>
        </authorList>
    </citation>
    <scope>NUCLEOTIDE SEQUENCE [LARGE SCALE GENOMIC DNA]</scope>
    <source>
        <strain evidence="2 3">NBRC 108638</strain>
    </source>
</reference>
<evidence type="ECO:0000313" key="3">
    <source>
        <dbReference type="Proteomes" id="UP000482960"/>
    </source>
</evidence>
<protein>
    <recommendedName>
        <fullName evidence="4">Integral membrane protein</fullName>
    </recommendedName>
</protein>
<dbReference type="RefSeq" id="WP_173077075.1">
    <property type="nucleotide sequence ID" value="NZ_BAABJB010000002.1"/>
</dbReference>
<keyword evidence="1" id="KW-1133">Transmembrane helix</keyword>
<feature type="transmembrane region" description="Helical" evidence="1">
    <location>
        <begin position="32"/>
        <end position="56"/>
    </location>
</feature>
<proteinExistence type="predicted"/>
<evidence type="ECO:0000256" key="1">
    <source>
        <dbReference type="SAM" id="Phobius"/>
    </source>
</evidence>
<reference evidence="2 3" key="1">
    <citation type="submission" date="2020-03" db="EMBL/GenBank/DDBJ databases">
        <title>Whole genome shotgun sequence of Phytohabitans rumicis NBRC 108638.</title>
        <authorList>
            <person name="Komaki H."/>
            <person name="Tamura T."/>
        </authorList>
    </citation>
    <scope>NUCLEOTIDE SEQUENCE [LARGE SCALE GENOMIC DNA]</scope>
    <source>
        <strain evidence="2 3">NBRC 108638</strain>
    </source>
</reference>
<keyword evidence="1" id="KW-0812">Transmembrane</keyword>
<accession>A0A6V8L3S8</accession>
<comment type="caution">
    <text evidence="2">The sequence shown here is derived from an EMBL/GenBank/DDBJ whole genome shotgun (WGS) entry which is preliminary data.</text>
</comment>
<evidence type="ECO:0000313" key="2">
    <source>
        <dbReference type="EMBL" id="GFJ89461.1"/>
    </source>
</evidence>